<dbReference type="AlphaFoldDB" id="A0A2N7JZD4"/>
<comment type="caution">
    <text evidence="1">The sequence shown here is derived from an EMBL/GenBank/DDBJ whole genome shotgun (WGS) entry which is preliminary data.</text>
</comment>
<sequence length="121" mass="13351">MYQLINPQECGMKCAPPLMNQTRETAYPSVPAVYVQLQAEAQLGVRLNASCLSDILVKHYGYQYAIHGKEAVDIDDARRCVDIESLFHDETLARAGLSQTLRQSIPLGVLTVASKQVEEAS</sequence>
<evidence type="ECO:0000313" key="2">
    <source>
        <dbReference type="Proteomes" id="UP000235533"/>
    </source>
</evidence>
<accession>A0A2N7JZD4</accession>
<evidence type="ECO:0000313" key="1">
    <source>
        <dbReference type="EMBL" id="PMM65927.1"/>
    </source>
</evidence>
<dbReference type="RefSeq" id="WP_102550933.1">
    <property type="nucleotide sequence ID" value="NZ_MCZF01000013.1"/>
</dbReference>
<reference evidence="2" key="1">
    <citation type="submission" date="2016-07" db="EMBL/GenBank/DDBJ databases">
        <title>Nontailed viruses are major unrecognized killers of bacteria in the ocean.</title>
        <authorList>
            <person name="Kauffman K."/>
            <person name="Hussain F."/>
            <person name="Yang J."/>
            <person name="Arevalo P."/>
            <person name="Brown J."/>
            <person name="Cutler M."/>
            <person name="Kelly L."/>
            <person name="Polz M.F."/>
        </authorList>
    </citation>
    <scope>NUCLEOTIDE SEQUENCE [LARGE SCALE GENOMIC DNA]</scope>
    <source>
        <strain evidence="2">10N.261.48.B5</strain>
    </source>
</reference>
<gene>
    <name evidence="1" type="ORF">BCT54_16300</name>
</gene>
<dbReference type="Proteomes" id="UP000235533">
    <property type="component" value="Unassembled WGS sequence"/>
</dbReference>
<organism evidence="1 2">
    <name type="scientific">Vibrio splendidus</name>
    <dbReference type="NCBI Taxonomy" id="29497"/>
    <lineage>
        <taxon>Bacteria</taxon>
        <taxon>Pseudomonadati</taxon>
        <taxon>Pseudomonadota</taxon>
        <taxon>Gammaproteobacteria</taxon>
        <taxon>Vibrionales</taxon>
        <taxon>Vibrionaceae</taxon>
        <taxon>Vibrio</taxon>
    </lineage>
</organism>
<dbReference type="EMBL" id="MCZF01000013">
    <property type="protein sequence ID" value="PMM65927.1"/>
    <property type="molecule type" value="Genomic_DNA"/>
</dbReference>
<protein>
    <submittedName>
        <fullName evidence="1">Uncharacterized protein</fullName>
    </submittedName>
</protein>
<name>A0A2N7JZD4_VIBSP</name>
<proteinExistence type="predicted"/>